<dbReference type="EMBL" id="CP130472">
    <property type="protein sequence ID" value="WLS48338.1"/>
    <property type="molecule type" value="Genomic_DNA"/>
</dbReference>
<evidence type="ECO:0000256" key="2">
    <source>
        <dbReference type="SAM" id="Phobius"/>
    </source>
</evidence>
<evidence type="ECO:0000256" key="1">
    <source>
        <dbReference type="SAM" id="MobiDB-lite"/>
    </source>
</evidence>
<dbReference type="RefSeq" id="WP_306273709.1">
    <property type="nucleotide sequence ID" value="NZ_CP130472.1"/>
</dbReference>
<name>A0AAJ6I0K6_9ACTN</name>
<protein>
    <submittedName>
        <fullName evidence="3">Uncharacterized protein</fullName>
    </submittedName>
</protein>
<gene>
    <name evidence="3" type="ORF">Q3V37_14535</name>
</gene>
<keyword evidence="2" id="KW-0472">Membrane</keyword>
<proteinExistence type="predicted"/>
<feature type="region of interest" description="Disordered" evidence="1">
    <location>
        <begin position="58"/>
        <end position="129"/>
    </location>
</feature>
<keyword evidence="4" id="KW-1185">Reference proteome</keyword>
<keyword evidence="2" id="KW-1133">Transmembrane helix</keyword>
<sequence length="129" mass="12211">MDRRRVAVGVLLLGAGVLAVLPAARVLLTGDLAPLPIMIIGGGAIVFGAVRLRAGLRAPAPRRSVRPGQGGRHADTSIPWTYYGGSDSGGWSGGGDSGGGWSGGGDSGGGWSGGSSGGDGGGGGGGGGS</sequence>
<reference evidence="3 4" key="1">
    <citation type="submission" date="2023-07" db="EMBL/GenBank/DDBJ databases">
        <title>Micromonospora profundi TRM 95458 converts glycerol to a new osmotic compound.</title>
        <authorList>
            <person name="Lu D."/>
        </authorList>
    </citation>
    <scope>NUCLEOTIDE SEQUENCE [LARGE SCALE GENOMIC DNA]</scope>
    <source>
        <strain evidence="3 4">TRM95458</strain>
    </source>
</reference>
<evidence type="ECO:0000313" key="3">
    <source>
        <dbReference type="EMBL" id="WLS48338.1"/>
    </source>
</evidence>
<dbReference type="KEGG" id="mprn:Q3V37_14535"/>
<organism evidence="3 4">
    <name type="scientific">Micromonospora profundi</name>
    <dbReference type="NCBI Taxonomy" id="1420889"/>
    <lineage>
        <taxon>Bacteria</taxon>
        <taxon>Bacillati</taxon>
        <taxon>Actinomycetota</taxon>
        <taxon>Actinomycetes</taxon>
        <taxon>Micromonosporales</taxon>
        <taxon>Micromonosporaceae</taxon>
        <taxon>Micromonospora</taxon>
    </lineage>
</organism>
<keyword evidence="2" id="KW-0812">Transmembrane</keyword>
<dbReference type="AlphaFoldDB" id="A0AAJ6I0K6"/>
<feature type="compositionally biased region" description="Gly residues" evidence="1">
    <location>
        <begin position="86"/>
        <end position="129"/>
    </location>
</feature>
<dbReference type="Proteomes" id="UP001235874">
    <property type="component" value="Chromosome"/>
</dbReference>
<evidence type="ECO:0000313" key="4">
    <source>
        <dbReference type="Proteomes" id="UP001235874"/>
    </source>
</evidence>
<feature type="transmembrane region" description="Helical" evidence="2">
    <location>
        <begin position="33"/>
        <end position="54"/>
    </location>
</feature>
<accession>A0AAJ6I0K6</accession>